<evidence type="ECO:0000256" key="2">
    <source>
        <dbReference type="ARBA" id="ARBA00003690"/>
    </source>
</evidence>
<dbReference type="GO" id="GO:0004497">
    <property type="term" value="F:monooxygenase activity"/>
    <property type="evidence" value="ECO:0007669"/>
    <property type="project" value="UniProtKB-KW"/>
</dbReference>
<evidence type="ECO:0000256" key="15">
    <source>
        <dbReference type="RuleBase" id="RU000461"/>
    </source>
</evidence>
<keyword evidence="10 15" id="KW-0560">Oxidoreductase</keyword>
<evidence type="ECO:0000256" key="5">
    <source>
        <dbReference type="ARBA" id="ARBA00010617"/>
    </source>
</evidence>
<evidence type="ECO:0000256" key="7">
    <source>
        <dbReference type="ARBA" id="ARBA00022723"/>
    </source>
</evidence>
<dbReference type="EMBL" id="VVIM01000006">
    <property type="protein sequence ID" value="KAB0797105.1"/>
    <property type="molecule type" value="Genomic_DNA"/>
</dbReference>
<dbReference type="InterPro" id="IPR002401">
    <property type="entry name" value="Cyt_P450_E_grp-I"/>
</dbReference>
<keyword evidence="8" id="KW-0256">Endoplasmic reticulum</keyword>
<evidence type="ECO:0000256" key="3">
    <source>
        <dbReference type="ARBA" id="ARBA00004174"/>
    </source>
</evidence>
<gene>
    <name evidence="16" type="ORF">PPYR_08099</name>
</gene>
<dbReference type="PANTHER" id="PTHR24291">
    <property type="entry name" value="CYTOCHROME P450 FAMILY 4"/>
    <property type="match status" value="1"/>
</dbReference>
<keyword evidence="11 14" id="KW-0408">Iron</keyword>
<dbReference type="PRINTS" id="PR00385">
    <property type="entry name" value="P450"/>
</dbReference>
<keyword evidence="13" id="KW-0472">Membrane</keyword>
<proteinExistence type="inferred from homology"/>
<dbReference type="InParanoid" id="A0A5N4AIB8"/>
<dbReference type="PROSITE" id="PS00086">
    <property type="entry name" value="CYTOCHROME_P450"/>
    <property type="match status" value="1"/>
</dbReference>
<dbReference type="GO" id="GO:0005789">
    <property type="term" value="C:endoplasmic reticulum membrane"/>
    <property type="evidence" value="ECO:0007669"/>
    <property type="project" value="UniProtKB-SubCell"/>
</dbReference>
<dbReference type="InterPro" id="IPR017972">
    <property type="entry name" value="Cyt_P450_CS"/>
</dbReference>
<dbReference type="InterPro" id="IPR036396">
    <property type="entry name" value="Cyt_P450_sf"/>
</dbReference>
<dbReference type="PRINTS" id="PR00463">
    <property type="entry name" value="EP450I"/>
</dbReference>
<evidence type="ECO:0000256" key="10">
    <source>
        <dbReference type="ARBA" id="ARBA00023002"/>
    </source>
</evidence>
<name>A0A5N4AIB8_PHOPY</name>
<evidence type="ECO:0000256" key="9">
    <source>
        <dbReference type="ARBA" id="ARBA00022848"/>
    </source>
</evidence>
<sequence>MGIGIILFAVLALFLLFQYHWKRRHLYKISMKLEGPPALPLVGNGLSFLHKQEDFLGVISKIISTYTGPTRFWLGPHLLLLFSHPEHVEKILLSTKLSHKHELYDFIKIYIGEGLVSSSGEKHKRYRKIIQRMINTKFILGNMDTFQKHINIFLEKLSSRCGKCTFDIHEAIHLCCADIIGEIVLGMQMKAQYGQNMDFVHASAEVYTVAYERIMKPWYHPDIIYNFTSGKKEQSRIVSISYNFIKRHITNAIERVRTAKEDKNRIRPLIDQIADVIDKDTSVMDETDFVYNMYTLYLASEDTLTIIIAMLCVCLGMYPQYQKRAAEEVRSLHADTSGTIAYDNLSDLPYLAMCIKDVLRLIPIAPLIARRANEDFAIDDYVIPKDCGIIVSIFDLHRNPKHWENPSHFHPDHFLPDAVNSRHPYAYIPFSAGPRSCVGKQLAYSSLKLIMVNILQRFEIEADGKFPDIVLRSDITTRSVSGYNVRLKERVWN</sequence>
<comment type="subcellular location">
    <subcellularLocation>
        <location evidence="4">Endoplasmic reticulum membrane</location>
        <topology evidence="4">Peripheral membrane protein</topology>
    </subcellularLocation>
    <subcellularLocation>
        <location evidence="3">Microsome membrane</location>
        <topology evidence="3">Peripheral membrane protein</topology>
    </subcellularLocation>
</comment>
<dbReference type="GO" id="GO:0016705">
    <property type="term" value="F:oxidoreductase activity, acting on paired donors, with incorporation or reduction of molecular oxygen"/>
    <property type="evidence" value="ECO:0007669"/>
    <property type="project" value="InterPro"/>
</dbReference>
<keyword evidence="12 15" id="KW-0503">Monooxygenase</keyword>
<evidence type="ECO:0000256" key="4">
    <source>
        <dbReference type="ARBA" id="ARBA00004406"/>
    </source>
</evidence>
<accession>A0A5N4AIB8</accession>
<organism evidence="16 17">
    <name type="scientific">Photinus pyralis</name>
    <name type="common">Common eastern firefly</name>
    <name type="synonym">Lampyris pyralis</name>
    <dbReference type="NCBI Taxonomy" id="7054"/>
    <lineage>
        <taxon>Eukaryota</taxon>
        <taxon>Metazoa</taxon>
        <taxon>Ecdysozoa</taxon>
        <taxon>Arthropoda</taxon>
        <taxon>Hexapoda</taxon>
        <taxon>Insecta</taxon>
        <taxon>Pterygota</taxon>
        <taxon>Neoptera</taxon>
        <taxon>Endopterygota</taxon>
        <taxon>Coleoptera</taxon>
        <taxon>Polyphaga</taxon>
        <taxon>Elateriformia</taxon>
        <taxon>Elateroidea</taxon>
        <taxon>Lampyridae</taxon>
        <taxon>Lampyrinae</taxon>
        <taxon>Photinus</taxon>
    </lineage>
</organism>
<evidence type="ECO:0000313" key="17">
    <source>
        <dbReference type="Proteomes" id="UP000327044"/>
    </source>
</evidence>
<protein>
    <recommendedName>
        <fullName evidence="18">Cytochrome P450</fullName>
    </recommendedName>
</protein>
<dbReference type="GO" id="GO:0020037">
    <property type="term" value="F:heme binding"/>
    <property type="evidence" value="ECO:0007669"/>
    <property type="project" value="InterPro"/>
</dbReference>
<dbReference type="InterPro" id="IPR001128">
    <property type="entry name" value="Cyt_P450"/>
</dbReference>
<comment type="caution">
    <text evidence="16">The sequence shown here is derived from an EMBL/GenBank/DDBJ whole genome shotgun (WGS) entry which is preliminary data.</text>
</comment>
<dbReference type="Gene3D" id="1.10.630.10">
    <property type="entry name" value="Cytochrome P450"/>
    <property type="match status" value="1"/>
</dbReference>
<dbReference type="GO" id="GO:0005506">
    <property type="term" value="F:iron ion binding"/>
    <property type="evidence" value="ECO:0007669"/>
    <property type="project" value="InterPro"/>
</dbReference>
<feature type="binding site" description="axial binding residue" evidence="14">
    <location>
        <position position="437"/>
    </location>
    <ligand>
        <name>heme</name>
        <dbReference type="ChEBI" id="CHEBI:30413"/>
    </ligand>
    <ligandPart>
        <name>Fe</name>
        <dbReference type="ChEBI" id="CHEBI:18248"/>
    </ligandPart>
</feature>
<evidence type="ECO:0000256" key="14">
    <source>
        <dbReference type="PIRSR" id="PIRSR602401-1"/>
    </source>
</evidence>
<dbReference type="AlphaFoldDB" id="A0A5N4AIB8"/>
<comment type="cofactor">
    <cofactor evidence="1 14">
        <name>heme</name>
        <dbReference type="ChEBI" id="CHEBI:30413"/>
    </cofactor>
</comment>
<keyword evidence="17" id="KW-1185">Reference proteome</keyword>
<evidence type="ECO:0000256" key="1">
    <source>
        <dbReference type="ARBA" id="ARBA00001971"/>
    </source>
</evidence>
<dbReference type="Proteomes" id="UP000327044">
    <property type="component" value="Unassembled WGS sequence"/>
</dbReference>
<dbReference type="OrthoDB" id="1470350at2759"/>
<comment type="function">
    <text evidence="2">May be involved in the metabolism of insect hormones and in the breakdown of synthetic insecticides.</text>
</comment>
<evidence type="ECO:0000256" key="13">
    <source>
        <dbReference type="ARBA" id="ARBA00023136"/>
    </source>
</evidence>
<dbReference type="InterPro" id="IPR050196">
    <property type="entry name" value="Cytochrome_P450_Monoox"/>
</dbReference>
<evidence type="ECO:0000256" key="12">
    <source>
        <dbReference type="ARBA" id="ARBA00023033"/>
    </source>
</evidence>
<dbReference type="PANTHER" id="PTHR24291:SF189">
    <property type="entry name" value="CYTOCHROME P450 4C3-RELATED"/>
    <property type="match status" value="1"/>
</dbReference>
<evidence type="ECO:0000256" key="11">
    <source>
        <dbReference type="ARBA" id="ARBA00023004"/>
    </source>
</evidence>
<evidence type="ECO:0008006" key="18">
    <source>
        <dbReference type="Google" id="ProtNLM"/>
    </source>
</evidence>
<reference evidence="16 17" key="1">
    <citation type="journal article" date="2018" name="Elife">
        <title>Firefly genomes illuminate parallel origins of bioluminescence in beetles.</title>
        <authorList>
            <person name="Fallon T.R."/>
            <person name="Lower S.E."/>
            <person name="Chang C.H."/>
            <person name="Bessho-Uehara M."/>
            <person name="Martin G.J."/>
            <person name="Bewick A.J."/>
            <person name="Behringer M."/>
            <person name="Debat H.J."/>
            <person name="Wong I."/>
            <person name="Day J.C."/>
            <person name="Suvorov A."/>
            <person name="Silva C.J."/>
            <person name="Stanger-Hall K.F."/>
            <person name="Hall D.W."/>
            <person name="Schmitz R.J."/>
            <person name="Nelson D.R."/>
            <person name="Lewis S.M."/>
            <person name="Shigenobu S."/>
            <person name="Bybee S.M."/>
            <person name="Larracuente A.M."/>
            <person name="Oba Y."/>
            <person name="Weng J.K."/>
        </authorList>
    </citation>
    <scope>NUCLEOTIDE SEQUENCE [LARGE SCALE GENOMIC DNA]</scope>
    <source>
        <strain evidence="16">1611_PpyrPB1</strain>
        <tissue evidence="16">Whole body</tissue>
    </source>
</reference>
<comment type="similarity">
    <text evidence="5 15">Belongs to the cytochrome P450 family.</text>
</comment>
<keyword evidence="7 14" id="KW-0479">Metal-binding</keyword>
<evidence type="ECO:0000256" key="6">
    <source>
        <dbReference type="ARBA" id="ARBA00022617"/>
    </source>
</evidence>
<evidence type="ECO:0000256" key="8">
    <source>
        <dbReference type="ARBA" id="ARBA00022824"/>
    </source>
</evidence>
<keyword evidence="6 14" id="KW-0349">Heme</keyword>
<keyword evidence="9" id="KW-0492">Microsome</keyword>
<dbReference type="SUPFAM" id="SSF48264">
    <property type="entry name" value="Cytochrome P450"/>
    <property type="match status" value="1"/>
</dbReference>
<dbReference type="Pfam" id="PF00067">
    <property type="entry name" value="p450"/>
    <property type="match status" value="1"/>
</dbReference>
<evidence type="ECO:0000313" key="16">
    <source>
        <dbReference type="EMBL" id="KAB0797105.1"/>
    </source>
</evidence>